<comment type="caution">
    <text evidence="1">The sequence shown here is derived from an EMBL/GenBank/DDBJ whole genome shotgun (WGS) entry which is preliminary data.</text>
</comment>
<accession>A0ABN7UJJ1</accession>
<evidence type="ECO:0000313" key="1">
    <source>
        <dbReference type="EMBL" id="CAG8590718.1"/>
    </source>
</evidence>
<keyword evidence="2" id="KW-1185">Reference proteome</keyword>
<evidence type="ECO:0000313" key="2">
    <source>
        <dbReference type="Proteomes" id="UP000789901"/>
    </source>
</evidence>
<gene>
    <name evidence="1" type="ORF">GMARGA_LOCUS6395</name>
</gene>
<protein>
    <submittedName>
        <fullName evidence="1">37686_t:CDS:1</fullName>
    </submittedName>
</protein>
<dbReference type="EMBL" id="CAJVQB010002888">
    <property type="protein sequence ID" value="CAG8590718.1"/>
    <property type="molecule type" value="Genomic_DNA"/>
</dbReference>
<dbReference type="Proteomes" id="UP000789901">
    <property type="component" value="Unassembled WGS sequence"/>
</dbReference>
<organism evidence="1 2">
    <name type="scientific">Gigaspora margarita</name>
    <dbReference type="NCBI Taxonomy" id="4874"/>
    <lineage>
        <taxon>Eukaryota</taxon>
        <taxon>Fungi</taxon>
        <taxon>Fungi incertae sedis</taxon>
        <taxon>Mucoromycota</taxon>
        <taxon>Glomeromycotina</taxon>
        <taxon>Glomeromycetes</taxon>
        <taxon>Diversisporales</taxon>
        <taxon>Gigasporaceae</taxon>
        <taxon>Gigaspora</taxon>
    </lineage>
</organism>
<reference evidence="1 2" key="1">
    <citation type="submission" date="2021-06" db="EMBL/GenBank/DDBJ databases">
        <authorList>
            <person name="Kallberg Y."/>
            <person name="Tangrot J."/>
            <person name="Rosling A."/>
        </authorList>
    </citation>
    <scope>NUCLEOTIDE SEQUENCE [LARGE SCALE GENOMIC DNA]</scope>
    <source>
        <strain evidence="1 2">120-4 pot B 10/14</strain>
    </source>
</reference>
<proteinExistence type="predicted"/>
<name>A0ABN7UJJ1_GIGMA</name>
<sequence length="192" mass="22144">MAVFEDIHWFVNIMDGLSSQKENLEFTINMVKDVEFYVTKMNCSPQQICKALEEKYLVKIYMPVLHWALTDDETKEAHTWILQQIKKVTFEATPYVIFTDADPTLIVAIRDKFPTTHALNYQKINIQLQYDIVRVSRKLSVCILKEDKKTVYALFHASIPKTALTATAETPTKCLIALDRKDPCTFIAKYGS</sequence>